<dbReference type="PROSITE" id="PS51480">
    <property type="entry name" value="DHAL"/>
    <property type="match status" value="1"/>
</dbReference>
<dbReference type="GO" id="GO:0004371">
    <property type="term" value="F:glycerone kinase activity"/>
    <property type="evidence" value="ECO:0007669"/>
    <property type="project" value="InterPro"/>
</dbReference>
<name>A0A7C4TWZ9_9BACT</name>
<proteinExistence type="predicted"/>
<dbReference type="NCBIfam" id="TIGR03599">
    <property type="entry name" value="YloV"/>
    <property type="match status" value="1"/>
</dbReference>
<dbReference type="Pfam" id="PF21645">
    <property type="entry name" value="FakA-like_M"/>
    <property type="match status" value="1"/>
</dbReference>
<evidence type="ECO:0000259" key="1">
    <source>
        <dbReference type="PROSITE" id="PS51480"/>
    </source>
</evidence>
<dbReference type="SUPFAM" id="SSF101473">
    <property type="entry name" value="DhaL-like"/>
    <property type="match status" value="1"/>
</dbReference>
<comment type="caution">
    <text evidence="2">The sequence shown here is derived from an EMBL/GenBank/DDBJ whole genome shotgun (WGS) entry which is preliminary data.</text>
</comment>
<dbReference type="SMART" id="SM01121">
    <property type="entry name" value="Dak1_2"/>
    <property type="match status" value="1"/>
</dbReference>
<reference evidence="2" key="1">
    <citation type="journal article" date="2020" name="mSystems">
        <title>Genome- and Community-Level Interaction Insights into Carbon Utilization and Element Cycling Functions of Hydrothermarchaeota in Hydrothermal Sediment.</title>
        <authorList>
            <person name="Zhou Z."/>
            <person name="Liu Y."/>
            <person name="Xu W."/>
            <person name="Pan J."/>
            <person name="Luo Z.H."/>
            <person name="Li M."/>
        </authorList>
    </citation>
    <scope>NUCLEOTIDE SEQUENCE [LARGE SCALE GENOMIC DNA]</scope>
    <source>
        <strain evidence="2">SpSt-794</strain>
    </source>
</reference>
<dbReference type="Pfam" id="PF02734">
    <property type="entry name" value="Dak2"/>
    <property type="match status" value="1"/>
</dbReference>
<dbReference type="PANTHER" id="PTHR33434:SF4">
    <property type="entry name" value="PHOSPHATASE PROTEIN"/>
    <property type="match status" value="1"/>
</dbReference>
<dbReference type="InterPro" id="IPR019986">
    <property type="entry name" value="YloV-like"/>
</dbReference>
<dbReference type="PANTHER" id="PTHR33434">
    <property type="entry name" value="DEGV DOMAIN-CONTAINING PROTEIN DR_1986-RELATED"/>
    <property type="match status" value="1"/>
</dbReference>
<dbReference type="AlphaFoldDB" id="A0A7C4TWZ9"/>
<dbReference type="GO" id="GO:0006071">
    <property type="term" value="P:glycerol metabolic process"/>
    <property type="evidence" value="ECO:0007669"/>
    <property type="project" value="InterPro"/>
</dbReference>
<feature type="domain" description="DhaL" evidence="1">
    <location>
        <begin position="7"/>
        <end position="198"/>
    </location>
</feature>
<dbReference type="InterPro" id="IPR004007">
    <property type="entry name" value="DhaL_dom"/>
</dbReference>
<dbReference type="SMART" id="SM01120">
    <property type="entry name" value="Dak2"/>
    <property type="match status" value="1"/>
</dbReference>
<dbReference type="Pfam" id="PF13684">
    <property type="entry name" value="FakA-like_C"/>
    <property type="match status" value="1"/>
</dbReference>
<dbReference type="InterPro" id="IPR036117">
    <property type="entry name" value="DhaL_dom_sf"/>
</dbReference>
<accession>A0A7C4TWZ9</accession>
<evidence type="ECO:0000313" key="2">
    <source>
        <dbReference type="EMBL" id="HGW59970.1"/>
    </source>
</evidence>
<dbReference type="InterPro" id="IPR050270">
    <property type="entry name" value="DegV_domain_contain"/>
</dbReference>
<gene>
    <name evidence="2" type="ORF">ENV82_00785</name>
</gene>
<dbReference type="InterPro" id="IPR048394">
    <property type="entry name" value="FakA-like_M"/>
</dbReference>
<protein>
    <submittedName>
        <fullName evidence="2">DAK2 domain-containing protein</fullName>
    </submittedName>
</protein>
<sequence>MKALTLQEIDTFFRGALAYLNEKREEVNKLNVFPVPDGDTGTNMFLTLKTAIENVDKRKPNTLRDFGKAICEGALIGGRGNSGVILSQILKGFFEVIDNVEEIDKKTLALTLQNATKVAYLAVIKPAEGTILTVMRSMAQACLEYGEEDDVIEVLTYIVEEGKRTLKKTPEMLPILKQAGVVDAGGQGLVYLFEGGLKAIRGERIEEKSVEIQEEHIKGEVLEYKFDTVLLLYLKDFPRDIIRRDLEQFGDSIVVADADELTKIHIHSNEPNKVIEYMLDKGDIREAHIENMQLQTDEFTRTNEPKKVSKIENRFDFSIVAVTQGDGFKNLLESLGVEAIAEGGQTMNPSIQDVLLTIKRCSKDKVVVFPNNSNAVLAVQEAKKISDKEVEIIPTKNPAEAIPIILSFNAEKSLEENIENAKEVLNRLHTIEITYSVRETHLNGIDIQENDVIGFFDGEIINKGKNPEETFIELLKIEREKLEGYEFVSIYYGKNVEKSAADSLIHFLQDEFPQLEFDLVYGGQLYYFYLATVE</sequence>
<dbReference type="EMBL" id="DTHV01000023">
    <property type="protein sequence ID" value="HGW59970.1"/>
    <property type="molecule type" value="Genomic_DNA"/>
</dbReference>
<dbReference type="Gene3D" id="1.25.40.340">
    <property type="match status" value="1"/>
</dbReference>
<organism evidence="2">
    <name type="scientific">Caldisericum exile</name>
    <dbReference type="NCBI Taxonomy" id="693075"/>
    <lineage>
        <taxon>Bacteria</taxon>
        <taxon>Pseudomonadati</taxon>
        <taxon>Caldisericota/Cryosericota group</taxon>
        <taxon>Caldisericota</taxon>
        <taxon>Caldisericia</taxon>
        <taxon>Caldisericales</taxon>
        <taxon>Caldisericaceae</taxon>
        <taxon>Caldisericum</taxon>
    </lineage>
</organism>
<dbReference type="InterPro" id="IPR033470">
    <property type="entry name" value="FakA-like_C"/>
</dbReference>